<evidence type="ECO:0000313" key="16">
    <source>
        <dbReference type="Proteomes" id="UP000198816"/>
    </source>
</evidence>
<keyword evidence="6 12" id="KW-0633">Potassium transport</keyword>
<dbReference type="Pfam" id="PF02386">
    <property type="entry name" value="TrkH"/>
    <property type="match status" value="1"/>
</dbReference>
<feature type="binding site" evidence="13">
    <location>
        <position position="447"/>
    </location>
    <ligand>
        <name>K(+)</name>
        <dbReference type="ChEBI" id="CHEBI:29103"/>
    </ligand>
</feature>
<evidence type="ECO:0000256" key="1">
    <source>
        <dbReference type="ARBA" id="ARBA00004429"/>
    </source>
</evidence>
<evidence type="ECO:0000256" key="10">
    <source>
        <dbReference type="ARBA" id="ARBA00023065"/>
    </source>
</evidence>
<evidence type="ECO:0000256" key="12">
    <source>
        <dbReference type="PIRNR" id="PIRNR006247"/>
    </source>
</evidence>
<feature type="transmembrane region" description="Helical" evidence="14">
    <location>
        <begin position="193"/>
        <end position="214"/>
    </location>
</feature>
<feature type="transmembrane region" description="Helical" evidence="14">
    <location>
        <begin position="51"/>
        <end position="71"/>
    </location>
</feature>
<dbReference type="PANTHER" id="PTHR32024:SF2">
    <property type="entry name" value="TRK SYSTEM POTASSIUM UPTAKE PROTEIN TRKG-RELATED"/>
    <property type="match status" value="1"/>
</dbReference>
<feature type="transmembrane region" description="Helical" evidence="14">
    <location>
        <begin position="467"/>
        <end position="492"/>
    </location>
</feature>
<dbReference type="InterPro" id="IPR004772">
    <property type="entry name" value="TrkH"/>
</dbReference>
<proteinExistence type="inferred from homology"/>
<dbReference type="AlphaFoldDB" id="A0A1H2VIN6"/>
<dbReference type="InterPro" id="IPR003445">
    <property type="entry name" value="Cat_transpt"/>
</dbReference>
<feature type="transmembrane region" description="Helical" evidence="14">
    <location>
        <begin position="83"/>
        <end position="107"/>
    </location>
</feature>
<evidence type="ECO:0000256" key="2">
    <source>
        <dbReference type="ARBA" id="ARBA00009137"/>
    </source>
</evidence>
<dbReference type="PANTHER" id="PTHR32024">
    <property type="entry name" value="TRK SYSTEM POTASSIUM UPTAKE PROTEIN TRKG-RELATED"/>
    <property type="match status" value="1"/>
</dbReference>
<dbReference type="Proteomes" id="UP000198816">
    <property type="component" value="Unassembled WGS sequence"/>
</dbReference>
<keyword evidence="5 12" id="KW-0997">Cell inner membrane</keyword>
<keyword evidence="8 12" id="KW-0630">Potassium</keyword>
<keyword evidence="13" id="KW-0479">Metal-binding</keyword>
<keyword evidence="11 12" id="KW-0472">Membrane</keyword>
<evidence type="ECO:0000256" key="14">
    <source>
        <dbReference type="SAM" id="Phobius"/>
    </source>
</evidence>
<dbReference type="GO" id="GO:0015379">
    <property type="term" value="F:potassium:chloride symporter activity"/>
    <property type="evidence" value="ECO:0007669"/>
    <property type="project" value="InterPro"/>
</dbReference>
<keyword evidence="16" id="KW-1185">Reference proteome</keyword>
<evidence type="ECO:0000256" key="9">
    <source>
        <dbReference type="ARBA" id="ARBA00022989"/>
    </source>
</evidence>
<evidence type="ECO:0000256" key="6">
    <source>
        <dbReference type="ARBA" id="ARBA00022538"/>
    </source>
</evidence>
<evidence type="ECO:0000256" key="3">
    <source>
        <dbReference type="ARBA" id="ARBA00022448"/>
    </source>
</evidence>
<accession>A0A1H2VIN6</accession>
<feature type="transmembrane region" description="Helical" evidence="14">
    <location>
        <begin position="283"/>
        <end position="304"/>
    </location>
</feature>
<feature type="binding site" evidence="13">
    <location>
        <position position="123"/>
    </location>
    <ligand>
        <name>K(+)</name>
        <dbReference type="ChEBI" id="CHEBI:29103"/>
    </ligand>
</feature>
<dbReference type="EMBL" id="FNNZ01000007">
    <property type="protein sequence ID" value="SDW67804.1"/>
    <property type="molecule type" value="Genomic_DNA"/>
</dbReference>
<keyword evidence="10 12" id="KW-0406">Ion transport</keyword>
<feature type="transmembrane region" description="Helical" evidence="14">
    <location>
        <begin position="147"/>
        <end position="172"/>
    </location>
</feature>
<keyword evidence="9 14" id="KW-1133">Transmembrane helix</keyword>
<name>A0A1H2VIN6_THIRO</name>
<keyword evidence="4 12" id="KW-1003">Cell membrane</keyword>
<protein>
    <recommendedName>
        <fullName evidence="12">Trk system potassium uptake protein</fullName>
    </recommendedName>
</protein>
<gene>
    <name evidence="15" type="ORF">SAMN05421783_10722</name>
</gene>
<feature type="binding site" evidence="13">
    <location>
        <position position="122"/>
    </location>
    <ligand>
        <name>K(+)</name>
        <dbReference type="ChEBI" id="CHEBI:29103"/>
    </ligand>
</feature>
<evidence type="ECO:0000256" key="5">
    <source>
        <dbReference type="ARBA" id="ARBA00022519"/>
    </source>
</evidence>
<organism evidence="15 16">
    <name type="scientific">Thiocapsa roseopersicina</name>
    <dbReference type="NCBI Taxonomy" id="1058"/>
    <lineage>
        <taxon>Bacteria</taxon>
        <taxon>Pseudomonadati</taxon>
        <taxon>Pseudomonadota</taxon>
        <taxon>Gammaproteobacteria</taxon>
        <taxon>Chromatiales</taxon>
        <taxon>Chromatiaceae</taxon>
        <taxon>Thiocapsa</taxon>
    </lineage>
</organism>
<feature type="binding site" evidence="13">
    <location>
        <position position="232"/>
    </location>
    <ligand>
        <name>K(+)</name>
        <dbReference type="ChEBI" id="CHEBI:29103"/>
    </ligand>
</feature>
<comment type="function">
    <text evidence="12">Low-affinity potassium transport system. Interacts with Trk system potassium uptake protein TrkA.</text>
</comment>
<feature type="transmembrane region" description="Helical" evidence="14">
    <location>
        <begin position="407"/>
        <end position="429"/>
    </location>
</feature>
<evidence type="ECO:0000256" key="4">
    <source>
        <dbReference type="ARBA" id="ARBA00022475"/>
    </source>
</evidence>
<evidence type="ECO:0000313" key="15">
    <source>
        <dbReference type="EMBL" id="SDW67804.1"/>
    </source>
</evidence>
<dbReference type="GO" id="GO:0046872">
    <property type="term" value="F:metal ion binding"/>
    <property type="evidence" value="ECO:0007669"/>
    <property type="project" value="UniProtKB-KW"/>
</dbReference>
<dbReference type="NCBIfam" id="TIGR00933">
    <property type="entry name" value="2a38"/>
    <property type="match status" value="1"/>
</dbReference>
<feature type="binding site" evidence="13">
    <location>
        <position position="446"/>
    </location>
    <ligand>
        <name>K(+)</name>
        <dbReference type="ChEBI" id="CHEBI:29103"/>
    </ligand>
</feature>
<dbReference type="GO" id="GO:0005886">
    <property type="term" value="C:plasma membrane"/>
    <property type="evidence" value="ECO:0007669"/>
    <property type="project" value="UniProtKB-SubCell"/>
</dbReference>
<comment type="subcellular location">
    <subcellularLocation>
        <location evidence="1 12">Cell inner membrane</location>
        <topology evidence="1 12">Multi-pass membrane protein</topology>
    </subcellularLocation>
</comment>
<feature type="transmembrane region" description="Helical" evidence="14">
    <location>
        <begin position="346"/>
        <end position="365"/>
    </location>
</feature>
<evidence type="ECO:0000256" key="8">
    <source>
        <dbReference type="ARBA" id="ARBA00022958"/>
    </source>
</evidence>
<sequence>MSTDHPSVRMFPRMQAALVARTLGIFLVLFSAALLPPLAVALLYSDGEADHFALSLLVSLAVGLMLWLPTLKYHQAMRNHDGFVIVAMLWVAMSLLGSLPLMIGIGLDPADAVFESVSAFTTTGATVIVGLDDLPPSILFFRQEMQWLGGIGFVVSAIALLPMLGVGGMQLMRAETPGPMKDDKLTPRIAHTARALWILYLSITSVCALLYWIAGMTPFDAIAHSLTTVSTGGFSTHDASLAYFDSLFIEGIATVFMLIGGISFSVHYLVWQRISLRPYWDSPEVRAFLAVVLGVVLIATLVLYLEGAKASPGEALRYSAFTVASVITSTGFGIDDFSVWPTLLPMLLIFISFVGGCAGSTAGGMKVIRFVVLGKQVGIELRRLVHPSHVQPLLVGRQVIKNRTLEAVWAFFGLYVGTFVVFMMALMTLGMDAITAFGSVATCMNNLGPGLGETAGNFATVSDPQKWICALAMLLGRLEIFTLLVLLTPGFWRD</sequence>
<comment type="similarity">
    <text evidence="2 12">Belongs to the TrkH potassium transport family.</text>
</comment>
<dbReference type="PIRSF" id="PIRSF006247">
    <property type="entry name" value="TrkH"/>
    <property type="match status" value="1"/>
</dbReference>
<dbReference type="STRING" id="1058.SAMN05421783_10722"/>
<evidence type="ECO:0000256" key="7">
    <source>
        <dbReference type="ARBA" id="ARBA00022692"/>
    </source>
</evidence>
<feature type="transmembrane region" description="Helical" evidence="14">
    <location>
        <begin position="247"/>
        <end position="271"/>
    </location>
</feature>
<keyword evidence="7 14" id="KW-0812">Transmembrane</keyword>
<keyword evidence="3 12" id="KW-0813">Transport</keyword>
<evidence type="ECO:0000256" key="11">
    <source>
        <dbReference type="ARBA" id="ARBA00023136"/>
    </source>
</evidence>
<reference evidence="16" key="1">
    <citation type="submission" date="2016-10" db="EMBL/GenBank/DDBJ databases">
        <authorList>
            <person name="Varghese N."/>
            <person name="Submissions S."/>
        </authorList>
    </citation>
    <scope>NUCLEOTIDE SEQUENCE [LARGE SCALE GENOMIC DNA]</scope>
    <source>
        <strain evidence="16">DSM 217</strain>
    </source>
</reference>
<evidence type="ECO:0000256" key="13">
    <source>
        <dbReference type="PIRSR" id="PIRSR006247-1"/>
    </source>
</evidence>
<feature type="binding site" evidence="13">
    <location>
        <position position="330"/>
    </location>
    <ligand>
        <name>K(+)</name>
        <dbReference type="ChEBI" id="CHEBI:29103"/>
    </ligand>
</feature>